<dbReference type="Proteomes" id="UP001501496">
    <property type="component" value="Unassembled WGS sequence"/>
</dbReference>
<dbReference type="EMBL" id="BAABCA010000006">
    <property type="protein sequence ID" value="GAA4238423.1"/>
    <property type="molecule type" value="Genomic_DNA"/>
</dbReference>
<comment type="caution">
    <text evidence="1">The sequence shown here is derived from an EMBL/GenBank/DDBJ whole genome shotgun (WGS) entry which is preliminary data.</text>
</comment>
<gene>
    <name evidence="1" type="ORF">GCM10022291_28840</name>
</gene>
<proteinExistence type="predicted"/>
<reference evidence="2" key="1">
    <citation type="journal article" date="2019" name="Int. J. Syst. Evol. Microbiol.">
        <title>The Global Catalogue of Microorganisms (GCM) 10K type strain sequencing project: providing services to taxonomists for standard genome sequencing and annotation.</title>
        <authorList>
            <consortium name="The Broad Institute Genomics Platform"/>
            <consortium name="The Broad Institute Genome Sequencing Center for Infectious Disease"/>
            <person name="Wu L."/>
            <person name="Ma J."/>
        </authorList>
    </citation>
    <scope>NUCLEOTIDE SEQUENCE [LARGE SCALE GENOMIC DNA]</scope>
    <source>
        <strain evidence="2">JCM 17630</strain>
    </source>
</reference>
<keyword evidence="2" id="KW-1185">Reference proteome</keyword>
<accession>A0ABP8CEU0</accession>
<evidence type="ECO:0000313" key="2">
    <source>
        <dbReference type="Proteomes" id="UP001501496"/>
    </source>
</evidence>
<sequence length="345" mass="38590">MKTIHLLTLFLFTTLGFSQQSFFKAIEAHGEEAVYQRYYSVYKDDDGKQVIKGKQYQVKVELLKKQGIYSGVKLVPATKNDKSSYTIDATKSKSSKIIGYPNVSHLVDKISRKGLVVVGDYIFKVGNVWKENDGLVFNDINEIYIRVGATGTENDKSDRKKKKKFGAFMGKLKAAAMNKVPAECTSPACKKAESMDLNKYVLDYLETMKAKQDAYALTTKDKADIAIIENAVNGYYDHVNKTNDAYWKSAEGQAILENRRRAEGYAAKNEVTLKNNMGRTIYIATKGSRNPGTELSSGASTNWNCETDAYFQTKNTKDTNTNYYETTSRKAYTANSNCGGTKVIN</sequence>
<name>A0ABP8CEU0_9FLAO</name>
<organism evidence="1 2">
    <name type="scientific">Postechiella marina</name>
    <dbReference type="NCBI Taxonomy" id="943941"/>
    <lineage>
        <taxon>Bacteria</taxon>
        <taxon>Pseudomonadati</taxon>
        <taxon>Bacteroidota</taxon>
        <taxon>Flavobacteriia</taxon>
        <taxon>Flavobacteriales</taxon>
        <taxon>Flavobacteriaceae</taxon>
        <taxon>Postechiella</taxon>
    </lineage>
</organism>
<protein>
    <submittedName>
        <fullName evidence="1">Uncharacterized protein</fullName>
    </submittedName>
</protein>
<evidence type="ECO:0000313" key="1">
    <source>
        <dbReference type="EMBL" id="GAA4238423.1"/>
    </source>
</evidence>
<dbReference type="RefSeq" id="WP_344789018.1">
    <property type="nucleotide sequence ID" value="NZ_BAABCA010000006.1"/>
</dbReference>